<keyword evidence="4" id="KW-1015">Disulfide bond</keyword>
<evidence type="ECO:0000256" key="1">
    <source>
        <dbReference type="ARBA" id="ARBA00005791"/>
    </source>
</evidence>
<evidence type="ECO:0000259" key="7">
    <source>
        <dbReference type="PROSITE" id="PS51352"/>
    </source>
</evidence>
<comment type="similarity">
    <text evidence="1">Belongs to the thioredoxin family. DsbA subfamily.</text>
</comment>
<dbReference type="InterPro" id="IPR012336">
    <property type="entry name" value="Thioredoxin-like_fold"/>
</dbReference>
<keyword evidence="6" id="KW-1133">Transmembrane helix</keyword>
<evidence type="ECO:0000313" key="8">
    <source>
        <dbReference type="EMBL" id="SMG51131.1"/>
    </source>
</evidence>
<dbReference type="GO" id="GO:0016491">
    <property type="term" value="F:oxidoreductase activity"/>
    <property type="evidence" value="ECO:0007669"/>
    <property type="project" value="UniProtKB-KW"/>
</dbReference>
<dbReference type="GO" id="GO:0016853">
    <property type="term" value="F:isomerase activity"/>
    <property type="evidence" value="ECO:0007669"/>
    <property type="project" value="UniProtKB-KW"/>
</dbReference>
<proteinExistence type="inferred from homology"/>
<evidence type="ECO:0000256" key="2">
    <source>
        <dbReference type="ARBA" id="ARBA00022729"/>
    </source>
</evidence>
<keyword evidence="3" id="KW-0560">Oxidoreductase</keyword>
<dbReference type="AlphaFoldDB" id="A0A1X7LBC7"/>
<protein>
    <submittedName>
        <fullName evidence="8">Protein-disulfide isomerase</fullName>
    </submittedName>
</protein>
<feature type="domain" description="Thioredoxin" evidence="7">
    <location>
        <begin position="44"/>
        <end position="235"/>
    </location>
</feature>
<keyword evidence="6" id="KW-0472">Membrane</keyword>
<keyword evidence="9" id="KW-1185">Reference proteome</keyword>
<evidence type="ECO:0000256" key="5">
    <source>
        <dbReference type="ARBA" id="ARBA00023284"/>
    </source>
</evidence>
<dbReference type="Proteomes" id="UP000193834">
    <property type="component" value="Unassembled WGS sequence"/>
</dbReference>
<dbReference type="PANTHER" id="PTHR13887:SF14">
    <property type="entry name" value="DISULFIDE BOND FORMATION PROTEIN D"/>
    <property type="match status" value="1"/>
</dbReference>
<keyword evidence="2" id="KW-0732">Signal</keyword>
<accession>A0A1X7LBC7</accession>
<evidence type="ECO:0000256" key="3">
    <source>
        <dbReference type="ARBA" id="ARBA00023002"/>
    </source>
</evidence>
<gene>
    <name evidence="8" type="ORF">SAMN06295960_3228</name>
</gene>
<dbReference type="PANTHER" id="PTHR13887">
    <property type="entry name" value="GLUTATHIONE S-TRANSFERASE KAPPA"/>
    <property type="match status" value="1"/>
</dbReference>
<keyword evidence="5" id="KW-0676">Redox-active center</keyword>
<evidence type="ECO:0000313" key="9">
    <source>
        <dbReference type="Proteomes" id="UP000193834"/>
    </source>
</evidence>
<keyword evidence="8" id="KW-0413">Isomerase</keyword>
<name>A0A1X7LBC7_9BACL</name>
<keyword evidence="6" id="KW-0812">Transmembrane</keyword>
<organism evidence="8 9">
    <name type="scientific">Paenibacillus aquistagni</name>
    <dbReference type="NCBI Taxonomy" id="1852522"/>
    <lineage>
        <taxon>Bacteria</taxon>
        <taxon>Bacillati</taxon>
        <taxon>Bacillota</taxon>
        <taxon>Bacilli</taxon>
        <taxon>Bacillales</taxon>
        <taxon>Paenibacillaceae</taxon>
        <taxon>Paenibacillus</taxon>
    </lineage>
</organism>
<dbReference type="EMBL" id="FXAZ01000004">
    <property type="protein sequence ID" value="SMG51131.1"/>
    <property type="molecule type" value="Genomic_DNA"/>
</dbReference>
<dbReference type="InterPro" id="IPR036249">
    <property type="entry name" value="Thioredoxin-like_sf"/>
</dbReference>
<dbReference type="Gene3D" id="3.40.30.10">
    <property type="entry name" value="Glutaredoxin"/>
    <property type="match status" value="1"/>
</dbReference>
<dbReference type="PROSITE" id="PS51352">
    <property type="entry name" value="THIOREDOXIN_2"/>
    <property type="match status" value="1"/>
</dbReference>
<sequence>MANKSKTSYKGKSAKKNNLMLILFPIILVVLLGLIFVLNNQNEKIVQDEAANRVVDFKLEGQPVLGSSDAKVTLVEFGDYKCPACKQWEETIFPQLKADYIDKGDAQFVFMNYPFLGPDSNTAAYAGEAIHANHPDAFFAFHEALYAAQQDERVQWATPEYLLEVAKKVVPDLNGDEFLKQIQDDTYKEKVQGDFQAGEAAKVSGTPSVFVNGKEYTGNYLDYKSLKAFIDQELSNAK</sequence>
<evidence type="ECO:0000256" key="6">
    <source>
        <dbReference type="SAM" id="Phobius"/>
    </source>
</evidence>
<dbReference type="SUPFAM" id="SSF52833">
    <property type="entry name" value="Thioredoxin-like"/>
    <property type="match status" value="1"/>
</dbReference>
<reference evidence="8 9" key="1">
    <citation type="submission" date="2017-04" db="EMBL/GenBank/DDBJ databases">
        <authorList>
            <person name="Afonso C.L."/>
            <person name="Miller P.J."/>
            <person name="Scott M.A."/>
            <person name="Spackman E."/>
            <person name="Goraichik I."/>
            <person name="Dimitrov K.M."/>
            <person name="Suarez D.L."/>
            <person name="Swayne D.E."/>
        </authorList>
    </citation>
    <scope>NUCLEOTIDE SEQUENCE [LARGE SCALE GENOMIC DNA]</scope>
    <source>
        <strain evidence="8 9">11</strain>
    </source>
</reference>
<dbReference type="InterPro" id="IPR013766">
    <property type="entry name" value="Thioredoxin_domain"/>
</dbReference>
<evidence type="ECO:0000256" key="4">
    <source>
        <dbReference type="ARBA" id="ARBA00023157"/>
    </source>
</evidence>
<feature type="transmembrane region" description="Helical" evidence="6">
    <location>
        <begin position="20"/>
        <end position="38"/>
    </location>
</feature>
<dbReference type="RefSeq" id="WP_258960954.1">
    <property type="nucleotide sequence ID" value="NZ_FYER01000009.1"/>
</dbReference>
<dbReference type="STRING" id="1852522.SAMN06295960_3228"/>
<dbReference type="Pfam" id="PF13462">
    <property type="entry name" value="Thioredoxin_4"/>
    <property type="match status" value="1"/>
</dbReference>